<comment type="caution">
    <text evidence="1">The sequence shown here is derived from an EMBL/GenBank/DDBJ whole genome shotgun (WGS) entry which is preliminary data.</text>
</comment>
<protein>
    <submittedName>
        <fullName evidence="1">Uncharacterized protein</fullName>
    </submittedName>
</protein>
<dbReference type="AlphaFoldDB" id="A0A8H7IBS0"/>
<organism evidence="1 2">
    <name type="scientific">Rhizoctonia solani</name>
    <dbReference type="NCBI Taxonomy" id="456999"/>
    <lineage>
        <taxon>Eukaryota</taxon>
        <taxon>Fungi</taxon>
        <taxon>Dikarya</taxon>
        <taxon>Basidiomycota</taxon>
        <taxon>Agaricomycotina</taxon>
        <taxon>Agaricomycetes</taxon>
        <taxon>Cantharellales</taxon>
        <taxon>Ceratobasidiaceae</taxon>
        <taxon>Rhizoctonia</taxon>
    </lineage>
</organism>
<reference evidence="1" key="1">
    <citation type="submission" date="2020-09" db="EMBL/GenBank/DDBJ databases">
        <title>Comparative genome analyses of four rice-infecting Rhizoctonia solani isolates reveal extensive enrichment of homogalacturonan modification genes.</title>
        <authorList>
            <person name="Lee D.-Y."/>
            <person name="Jeon J."/>
            <person name="Kim K.-T."/>
            <person name="Cheong K."/>
            <person name="Song H."/>
            <person name="Choi G."/>
            <person name="Ko J."/>
            <person name="Opiyo S.O."/>
            <person name="Zuo S."/>
            <person name="Madhav S."/>
            <person name="Lee Y.-H."/>
            <person name="Wang G.-L."/>
        </authorList>
    </citation>
    <scope>NUCLEOTIDE SEQUENCE</scope>
    <source>
        <strain evidence="1">AG1-IA B2</strain>
    </source>
</reference>
<sequence length="274" mass="30773">MKNIRSLSLVTDISRPIHYTIERIRGVDTKELCSLQELFVVFEKENSRARTRLLWRRPVGYPWTLNLSPISFVLSIYKELKDVDTLDAIELRHILASSPVLQVLELGSTRLGPRMPKPEPVVLPNLNILRLLYLDEDSIRTIIDVLAPGTYNVELYIYAMSAKQTDTDAVSNTPHIFRALAHNITVLGSRSGFTTSIEAMVEKFPHTKKIRIAHSIVSDAEAFKGMLQRCSVERCIELVDISVGPSASRDGGDVSTTLCEWILTHTPNVSFLDG</sequence>
<name>A0A8H7IBS0_9AGAM</name>
<dbReference type="EMBL" id="JACYCF010000011">
    <property type="protein sequence ID" value="KAF8754095.1"/>
    <property type="molecule type" value="Genomic_DNA"/>
</dbReference>
<evidence type="ECO:0000313" key="2">
    <source>
        <dbReference type="Proteomes" id="UP000614334"/>
    </source>
</evidence>
<accession>A0A8H7IBS0</accession>
<gene>
    <name evidence="1" type="ORF">RHS01_06450</name>
</gene>
<proteinExistence type="predicted"/>
<dbReference type="Proteomes" id="UP000614334">
    <property type="component" value="Unassembled WGS sequence"/>
</dbReference>
<evidence type="ECO:0000313" key="1">
    <source>
        <dbReference type="EMBL" id="KAF8754095.1"/>
    </source>
</evidence>